<dbReference type="PANTHER" id="PTHR10545">
    <property type="entry name" value="DIAMINE N-ACETYLTRANSFERASE"/>
    <property type="match status" value="1"/>
</dbReference>
<feature type="domain" description="N-acetyltransferase" evidence="4">
    <location>
        <begin position="2"/>
        <end position="157"/>
    </location>
</feature>
<evidence type="ECO:0000313" key="6">
    <source>
        <dbReference type="Proteomes" id="UP000064967"/>
    </source>
</evidence>
<keyword evidence="3" id="KW-0012">Acyltransferase</keyword>
<evidence type="ECO:0000256" key="2">
    <source>
        <dbReference type="ARBA" id="ARBA00022679"/>
    </source>
</evidence>
<dbReference type="AlphaFoldDB" id="A0A0K1Q5X4"/>
<dbReference type="InterPro" id="IPR051016">
    <property type="entry name" value="Diverse_Substrate_AcTransf"/>
</dbReference>
<accession>A0A0K1Q5X4</accession>
<evidence type="ECO:0000313" key="5">
    <source>
        <dbReference type="EMBL" id="AKV01134.1"/>
    </source>
</evidence>
<dbReference type="RefSeq" id="WP_146652293.1">
    <property type="nucleotide sequence ID" value="NZ_CP012333.1"/>
</dbReference>
<reference evidence="5 6" key="1">
    <citation type="submission" date="2015-08" db="EMBL/GenBank/DDBJ databases">
        <authorList>
            <person name="Babu N.S."/>
            <person name="Beckwith C.J."/>
            <person name="Beseler K.G."/>
            <person name="Brison A."/>
            <person name="Carone J.V."/>
            <person name="Caskin T.P."/>
            <person name="Diamond M."/>
            <person name="Durham M.E."/>
            <person name="Foxe J.M."/>
            <person name="Go M."/>
            <person name="Henderson B.A."/>
            <person name="Jones I.B."/>
            <person name="McGettigan J.A."/>
            <person name="Micheletti S.J."/>
            <person name="Nasrallah M.E."/>
            <person name="Ortiz D."/>
            <person name="Piller C.R."/>
            <person name="Privatt S.R."/>
            <person name="Schneider S.L."/>
            <person name="Sharp S."/>
            <person name="Smith T.C."/>
            <person name="Stanton J.D."/>
            <person name="Ullery H.E."/>
            <person name="Wilson R.J."/>
            <person name="Serrano M.G."/>
            <person name="Buck G."/>
            <person name="Lee V."/>
            <person name="Wang Y."/>
            <person name="Carvalho R."/>
            <person name="Voegtly L."/>
            <person name="Shi R."/>
            <person name="Duckworth R."/>
            <person name="Johnson A."/>
            <person name="Loviza R."/>
            <person name="Walstead R."/>
            <person name="Shah Z."/>
            <person name="Kiflezghi M."/>
            <person name="Wade K."/>
            <person name="Ball S.L."/>
            <person name="Bradley K.W."/>
            <person name="Asai D.J."/>
            <person name="Bowman C.A."/>
            <person name="Russell D.A."/>
            <person name="Pope W.H."/>
            <person name="Jacobs-Sera D."/>
            <person name="Hendrix R.W."/>
            <person name="Hatfull G.F."/>
        </authorList>
    </citation>
    <scope>NUCLEOTIDE SEQUENCE [LARGE SCALE GENOMIC DNA]</scope>
    <source>
        <strain evidence="5 6">DSM 27648</strain>
    </source>
</reference>
<evidence type="ECO:0000256" key="1">
    <source>
        <dbReference type="ARBA" id="ARBA00008694"/>
    </source>
</evidence>
<dbReference type="SUPFAM" id="SSF55729">
    <property type="entry name" value="Acyl-CoA N-acyltransferases (Nat)"/>
    <property type="match status" value="1"/>
</dbReference>
<keyword evidence="6" id="KW-1185">Reference proteome</keyword>
<comment type="similarity">
    <text evidence="1">Belongs to the acetyltransferase family.</text>
</comment>
<gene>
    <name evidence="5" type="ORF">AKJ09_07797</name>
</gene>
<dbReference type="InterPro" id="IPR000182">
    <property type="entry name" value="GNAT_dom"/>
</dbReference>
<protein>
    <submittedName>
        <fullName evidence="5">Histone acetyltransferase HPA2</fullName>
    </submittedName>
</protein>
<evidence type="ECO:0000256" key="3">
    <source>
        <dbReference type="ARBA" id="ARBA00023315"/>
    </source>
</evidence>
<dbReference type="EMBL" id="CP012333">
    <property type="protein sequence ID" value="AKV01134.1"/>
    <property type="molecule type" value="Genomic_DNA"/>
</dbReference>
<dbReference type="PANTHER" id="PTHR10545:SF29">
    <property type="entry name" value="GH14572P-RELATED"/>
    <property type="match status" value="1"/>
</dbReference>
<proteinExistence type="inferred from homology"/>
<dbReference type="OrthoDB" id="9805924at2"/>
<dbReference type="GO" id="GO:0008080">
    <property type="term" value="F:N-acetyltransferase activity"/>
    <property type="evidence" value="ECO:0007669"/>
    <property type="project" value="TreeGrafter"/>
</dbReference>
<dbReference type="CDD" id="cd04301">
    <property type="entry name" value="NAT_SF"/>
    <property type="match status" value="1"/>
</dbReference>
<dbReference type="STRING" id="1391654.AKJ09_07797"/>
<sequence length="170" mass="19391">MLVIRKASREDVPAILSLIRDLAIYEREPDAVVATEADLLRDGFDTDAPSFHVLMATWQDAPNAEPIPIGFAFWFFSYSTWRGRRCLYLEDLFVKPEHRGRGAGLALMRALARAAIEQDCPRFVWQVLDWNEPSIAFYEKLGAKVLREWLTVRIEGEALHRLVSAISSIT</sequence>
<keyword evidence="2 5" id="KW-0808">Transferase</keyword>
<name>A0A0K1Q5X4_9BACT</name>
<evidence type="ECO:0000259" key="4">
    <source>
        <dbReference type="PROSITE" id="PS51186"/>
    </source>
</evidence>
<dbReference type="PATRIC" id="fig|1391654.3.peg.7903"/>
<dbReference type="Proteomes" id="UP000064967">
    <property type="component" value="Chromosome"/>
</dbReference>
<dbReference type="Gene3D" id="3.40.630.30">
    <property type="match status" value="1"/>
</dbReference>
<dbReference type="FunFam" id="3.40.630.30:FF:000064">
    <property type="entry name" value="GNAT family acetyltransferase"/>
    <property type="match status" value="1"/>
</dbReference>
<dbReference type="KEGG" id="llu:AKJ09_07797"/>
<organism evidence="5 6">
    <name type="scientific">Labilithrix luteola</name>
    <dbReference type="NCBI Taxonomy" id="1391654"/>
    <lineage>
        <taxon>Bacteria</taxon>
        <taxon>Pseudomonadati</taxon>
        <taxon>Myxococcota</taxon>
        <taxon>Polyangia</taxon>
        <taxon>Polyangiales</taxon>
        <taxon>Labilitrichaceae</taxon>
        <taxon>Labilithrix</taxon>
    </lineage>
</organism>
<dbReference type="Pfam" id="PF00583">
    <property type="entry name" value="Acetyltransf_1"/>
    <property type="match status" value="1"/>
</dbReference>
<dbReference type="InterPro" id="IPR016181">
    <property type="entry name" value="Acyl_CoA_acyltransferase"/>
</dbReference>
<dbReference type="PROSITE" id="PS51186">
    <property type="entry name" value="GNAT"/>
    <property type="match status" value="1"/>
</dbReference>